<organism evidence="5 6">
    <name type="scientific">Tritrichomonas foetus</name>
    <dbReference type="NCBI Taxonomy" id="1144522"/>
    <lineage>
        <taxon>Eukaryota</taxon>
        <taxon>Metamonada</taxon>
        <taxon>Parabasalia</taxon>
        <taxon>Tritrichomonadida</taxon>
        <taxon>Tritrichomonadidae</taxon>
        <taxon>Tritrichomonas</taxon>
    </lineage>
</organism>
<dbReference type="AlphaFoldDB" id="A0A1J4KUX4"/>
<accession>A0A1J4KUX4</accession>
<evidence type="ECO:0000256" key="3">
    <source>
        <dbReference type="SAM" id="MobiDB-lite"/>
    </source>
</evidence>
<dbReference type="OrthoDB" id="6766775at2759"/>
<name>A0A1J4KUX4_9EUKA</name>
<dbReference type="GeneID" id="94833734"/>
<dbReference type="Proteomes" id="UP000179807">
    <property type="component" value="Unassembled WGS sequence"/>
</dbReference>
<sequence>MKLPQDEILNTVRRQQRAIHKQKSANDTIRYEITEYETQIANLDRDIQNFKNNEELQRLQTQKKNLSNKLSILSADFAAEEQKRKKLEEDVSKANSKAGGLFQQSRENEELQARQRTMENRLDKALVRYNNNLTKLSNMRAQIDELRKDRFTFRNVIKNTENDRNRKDEEIGVLISDSNRAYSDRDRLKMDLVQLKQAEAEDIKNYEEEYSRLTQQIEGQRITQNHPHGQQQTVPSINSQIGSQSDQQEELTQMTEQYHATIQQTLDLLGYKDVQELFKEADSLERENFSLFNFVVEHGAKRSKLQDEIDVLELQHDSLLSQIEYNDGEQKEELDEVTEKIKEVDDDLNDVISEKESNQAEFVAVYNEIQELFNKLECSWDDSPDEKTTVSSSNAMFCLSSIEAAIAEMMNSVAEKTKIQFNMRGVTDFSTLGVDDKSDSASNAKAAVAHSKTVEKDAPKQFEQISKPFSLDEMKAMLA</sequence>
<dbReference type="RefSeq" id="XP_068366461.1">
    <property type="nucleotide sequence ID" value="XM_068499030.1"/>
</dbReference>
<comment type="caution">
    <text evidence="5">The sequence shown here is derived from an EMBL/GenBank/DDBJ whole genome shotgun (WGS) entry which is preliminary data.</text>
</comment>
<dbReference type="InterPro" id="IPR051876">
    <property type="entry name" value="ODA-DC/CCD"/>
</dbReference>
<evidence type="ECO:0000256" key="1">
    <source>
        <dbReference type="ARBA" id="ARBA00023054"/>
    </source>
</evidence>
<dbReference type="InterPro" id="IPR049258">
    <property type="entry name" value="ODAD1_CC"/>
</dbReference>
<feature type="region of interest" description="Disordered" evidence="3">
    <location>
        <begin position="225"/>
        <end position="250"/>
    </location>
</feature>
<dbReference type="VEuPathDB" id="TrichDB:TRFO_16525"/>
<evidence type="ECO:0000313" key="6">
    <source>
        <dbReference type="Proteomes" id="UP000179807"/>
    </source>
</evidence>
<gene>
    <name evidence="5" type="ORF">TRFO_16525</name>
</gene>
<evidence type="ECO:0000259" key="4">
    <source>
        <dbReference type="Pfam" id="PF21773"/>
    </source>
</evidence>
<protein>
    <recommendedName>
        <fullName evidence="4">ODAD1 central coiled coil region domain-containing protein</fullName>
    </recommendedName>
</protein>
<keyword evidence="1 2" id="KW-0175">Coiled coil</keyword>
<dbReference type="Pfam" id="PF21773">
    <property type="entry name" value="ODAD1_CC"/>
    <property type="match status" value="1"/>
</dbReference>
<dbReference type="EMBL" id="MLAK01000543">
    <property type="protein sequence ID" value="OHT13325.1"/>
    <property type="molecule type" value="Genomic_DNA"/>
</dbReference>
<dbReference type="PANTHER" id="PTHR21694:SF18">
    <property type="entry name" value="COILED-COIL DOMAIN-CONTAINING PROTEIN 63"/>
    <property type="match status" value="1"/>
</dbReference>
<keyword evidence="6" id="KW-1185">Reference proteome</keyword>
<feature type="domain" description="ODAD1 central coiled coil region" evidence="4">
    <location>
        <begin position="113"/>
        <end position="379"/>
    </location>
</feature>
<reference evidence="5" key="1">
    <citation type="submission" date="2016-10" db="EMBL/GenBank/DDBJ databases">
        <authorList>
            <person name="Benchimol M."/>
            <person name="Almeida L.G."/>
            <person name="Vasconcelos A.T."/>
            <person name="Perreira-Neves A."/>
            <person name="Rosa I.A."/>
            <person name="Tasca T."/>
            <person name="Bogo M.R."/>
            <person name="de Souza W."/>
        </authorList>
    </citation>
    <scope>NUCLEOTIDE SEQUENCE [LARGE SCALE GENOMIC DNA]</scope>
    <source>
        <strain evidence="5">K</strain>
    </source>
</reference>
<feature type="coiled-coil region" evidence="2">
    <location>
        <begin position="26"/>
        <end position="149"/>
    </location>
</feature>
<feature type="coiled-coil region" evidence="2">
    <location>
        <begin position="302"/>
        <end position="354"/>
    </location>
</feature>
<evidence type="ECO:0000313" key="5">
    <source>
        <dbReference type="EMBL" id="OHT13325.1"/>
    </source>
</evidence>
<feature type="coiled-coil region" evidence="2">
    <location>
        <begin position="189"/>
        <end position="223"/>
    </location>
</feature>
<dbReference type="PANTHER" id="PTHR21694">
    <property type="entry name" value="COILED-COIL DOMAIN-CONTAINING PROTEIN 63"/>
    <property type="match status" value="1"/>
</dbReference>
<proteinExistence type="predicted"/>
<evidence type="ECO:0000256" key="2">
    <source>
        <dbReference type="SAM" id="Coils"/>
    </source>
</evidence>